<accession>A0A3S2VLP5</accession>
<organism evidence="1 2">
    <name type="scientific">Mucilaginibacter limnophilus</name>
    <dbReference type="NCBI Taxonomy" id="1932778"/>
    <lineage>
        <taxon>Bacteria</taxon>
        <taxon>Pseudomonadati</taxon>
        <taxon>Bacteroidota</taxon>
        <taxon>Sphingobacteriia</taxon>
        <taxon>Sphingobacteriales</taxon>
        <taxon>Sphingobacteriaceae</taxon>
        <taxon>Mucilaginibacter</taxon>
    </lineage>
</organism>
<dbReference type="AlphaFoldDB" id="A0A3S2VLP5"/>
<comment type="caution">
    <text evidence="1">The sequence shown here is derived from an EMBL/GenBank/DDBJ whole genome shotgun (WGS) entry which is preliminary data.</text>
</comment>
<evidence type="ECO:0000313" key="2">
    <source>
        <dbReference type="Proteomes" id="UP000282759"/>
    </source>
</evidence>
<dbReference type="EMBL" id="SACK01000006">
    <property type="protein sequence ID" value="RVU00180.1"/>
    <property type="molecule type" value="Genomic_DNA"/>
</dbReference>
<protein>
    <submittedName>
        <fullName evidence="1">Uncharacterized protein</fullName>
    </submittedName>
</protein>
<reference evidence="1 2" key="1">
    <citation type="submission" date="2019-01" db="EMBL/GenBank/DDBJ databases">
        <authorList>
            <person name="Chen W.-M."/>
        </authorList>
    </citation>
    <scope>NUCLEOTIDE SEQUENCE [LARGE SCALE GENOMIC DNA]</scope>
    <source>
        <strain evidence="1 2">YBJ-36</strain>
    </source>
</reference>
<dbReference type="RefSeq" id="WP_127706183.1">
    <property type="nucleotide sequence ID" value="NZ_SACK01000006.1"/>
</dbReference>
<gene>
    <name evidence="1" type="ORF">EOD41_14565</name>
</gene>
<dbReference type="InterPro" id="IPR056510">
    <property type="entry name" value="WapI"/>
</dbReference>
<dbReference type="Pfam" id="PF24716">
    <property type="entry name" value="WapI"/>
    <property type="match status" value="1"/>
</dbReference>
<proteinExistence type="predicted"/>
<evidence type="ECO:0000313" key="1">
    <source>
        <dbReference type="EMBL" id="RVU00180.1"/>
    </source>
</evidence>
<name>A0A3S2VLP5_9SPHI</name>
<dbReference type="Proteomes" id="UP000282759">
    <property type="component" value="Unassembled WGS sequence"/>
</dbReference>
<sequence length="147" mass="16895">MEFELKGDNALLKVEIQDVYGYPNVTSHFGGYDARLSVKINIDGFQVLGDIYSSTGEIYKLYQQLFACNISLKGSVHFENYEHNLEFNAVYGINGKVKVNGEFEKHDEFRNVLQFEFETDQSYISSTLLQLKRIVEKYGDNKGVIKE</sequence>
<dbReference type="OrthoDB" id="885691at2"/>
<keyword evidence="2" id="KW-1185">Reference proteome</keyword>